<dbReference type="OrthoDB" id="202588at2157"/>
<dbReference type="Proteomes" id="UP000199062">
    <property type="component" value="Unassembled WGS sequence"/>
</dbReference>
<feature type="region of interest" description="Disordered" evidence="1">
    <location>
        <begin position="1"/>
        <end position="21"/>
    </location>
</feature>
<dbReference type="EMBL" id="FOZK01000001">
    <property type="protein sequence ID" value="SFR91474.1"/>
    <property type="molecule type" value="Genomic_DNA"/>
</dbReference>
<dbReference type="InterPro" id="IPR016024">
    <property type="entry name" value="ARM-type_fold"/>
</dbReference>
<evidence type="ECO:0000313" key="2">
    <source>
        <dbReference type="EMBL" id="SFR91474.1"/>
    </source>
</evidence>
<reference evidence="2 3" key="1">
    <citation type="submission" date="2016-10" db="EMBL/GenBank/DDBJ databases">
        <authorList>
            <person name="de Groot N.N."/>
        </authorList>
    </citation>
    <scope>NUCLEOTIDE SEQUENCE [LARGE SCALE GENOMIC DNA]</scope>
    <source>
        <strain evidence="2 3">CGMCC 1.10457</strain>
    </source>
</reference>
<dbReference type="Gene3D" id="1.25.10.10">
    <property type="entry name" value="Leucine-rich Repeat Variant"/>
    <property type="match status" value="2"/>
</dbReference>
<protein>
    <submittedName>
        <fullName evidence="2">HEAT repeat-containing protein</fullName>
    </submittedName>
</protein>
<dbReference type="STRING" id="767519.SAMN05216559_0926"/>
<dbReference type="SUPFAM" id="SSF48371">
    <property type="entry name" value="ARM repeat"/>
    <property type="match status" value="1"/>
</dbReference>
<evidence type="ECO:0000313" key="3">
    <source>
        <dbReference type="Proteomes" id="UP000199062"/>
    </source>
</evidence>
<keyword evidence="3" id="KW-1185">Reference proteome</keyword>
<dbReference type="Pfam" id="PF13646">
    <property type="entry name" value="HEAT_2"/>
    <property type="match status" value="1"/>
</dbReference>
<proteinExistence type="predicted"/>
<organism evidence="2 3">
    <name type="scientific">Halomicrobium zhouii</name>
    <dbReference type="NCBI Taxonomy" id="767519"/>
    <lineage>
        <taxon>Archaea</taxon>
        <taxon>Methanobacteriati</taxon>
        <taxon>Methanobacteriota</taxon>
        <taxon>Stenosarchaea group</taxon>
        <taxon>Halobacteria</taxon>
        <taxon>Halobacteriales</taxon>
        <taxon>Haloarculaceae</taxon>
        <taxon>Halomicrobium</taxon>
    </lineage>
</organism>
<gene>
    <name evidence="2" type="ORF">SAMN05216559_0926</name>
</gene>
<dbReference type="InterPro" id="IPR011989">
    <property type="entry name" value="ARM-like"/>
</dbReference>
<dbReference type="AlphaFoldDB" id="A0A1I6KJZ0"/>
<accession>A0A1I6KJZ0</accession>
<evidence type="ECO:0000256" key="1">
    <source>
        <dbReference type="SAM" id="MobiDB-lite"/>
    </source>
</evidence>
<sequence>MSNDTSVPVGDVDPESGELTERDVAQIREALQAEEPTTRQDGARTCKLVVQEDPGALQPLLDDLVALLEDDSVSVAQQAGTVLLSFATAHPGELTDDVSEIVTLATHEVNAVTLIGAQLLSKVVVEQPAAAASEVDRLLPLLRDHPGSFEPSDGVDMVDNPDTRQTVVAHEQQEHGMQLQAQGTVANVLVAVADVEPAAFTDHVDELVALVDHDDPAIAGLAVEMLTEVGEAHPDAIAPAYDQFVDALDHDDQRVYVRAVRALGVLGDDRAVEPLRDLADSTDDEDVSELVEDTATFLENQ</sequence>
<name>A0A1I6KJZ0_9EURY</name>
<dbReference type="RefSeq" id="WP_089814316.1">
    <property type="nucleotide sequence ID" value="NZ_FOZK01000001.1"/>
</dbReference>